<evidence type="ECO:0000256" key="1">
    <source>
        <dbReference type="ARBA" id="ARBA00006499"/>
    </source>
</evidence>
<evidence type="ECO:0000313" key="5">
    <source>
        <dbReference type="Proteomes" id="UP000696280"/>
    </source>
</evidence>
<feature type="region of interest" description="Disordered" evidence="2">
    <location>
        <begin position="194"/>
        <end position="242"/>
    </location>
</feature>
<name>A0A9N9PPL3_9HELO</name>
<comment type="caution">
    <text evidence="4">The sequence shown here is derived from an EMBL/GenBank/DDBJ whole genome shotgun (WGS) entry which is preliminary data.</text>
</comment>
<protein>
    <recommendedName>
        <fullName evidence="3">Phospholipase/carboxylesterase/thioesterase domain-containing protein</fullName>
    </recommendedName>
</protein>
<evidence type="ECO:0000313" key="4">
    <source>
        <dbReference type="EMBL" id="CAG8949567.1"/>
    </source>
</evidence>
<dbReference type="OrthoDB" id="2418081at2759"/>
<dbReference type="InterPro" id="IPR029058">
    <property type="entry name" value="AB_hydrolase_fold"/>
</dbReference>
<proteinExistence type="inferred from homology"/>
<dbReference type="PANTHER" id="PTHR10655">
    <property type="entry name" value="LYSOPHOSPHOLIPASE-RELATED"/>
    <property type="match status" value="1"/>
</dbReference>
<dbReference type="EMBL" id="CAJVRL010000014">
    <property type="protein sequence ID" value="CAG8949567.1"/>
    <property type="molecule type" value="Genomic_DNA"/>
</dbReference>
<dbReference type="Proteomes" id="UP000696280">
    <property type="component" value="Unassembled WGS sequence"/>
</dbReference>
<keyword evidence="5" id="KW-1185">Reference proteome</keyword>
<comment type="similarity">
    <text evidence="1">Belongs to the AB hydrolase superfamily. AB hydrolase 2 family.</text>
</comment>
<evidence type="ECO:0000256" key="2">
    <source>
        <dbReference type="SAM" id="MobiDB-lite"/>
    </source>
</evidence>
<accession>A0A9N9PPL3</accession>
<dbReference type="AlphaFoldDB" id="A0A9N9PPL3"/>
<dbReference type="Gene3D" id="3.40.50.1820">
    <property type="entry name" value="alpha/beta hydrolase"/>
    <property type="match status" value="1"/>
</dbReference>
<organism evidence="4 5">
    <name type="scientific">Hymenoscyphus fraxineus</name>
    <dbReference type="NCBI Taxonomy" id="746836"/>
    <lineage>
        <taxon>Eukaryota</taxon>
        <taxon>Fungi</taxon>
        <taxon>Dikarya</taxon>
        <taxon>Ascomycota</taxon>
        <taxon>Pezizomycotina</taxon>
        <taxon>Leotiomycetes</taxon>
        <taxon>Helotiales</taxon>
        <taxon>Helotiaceae</taxon>
        <taxon>Hymenoscyphus</taxon>
    </lineage>
</organism>
<feature type="domain" description="Phospholipase/carboxylesterase/thioesterase" evidence="3">
    <location>
        <begin position="29"/>
        <end position="190"/>
    </location>
</feature>
<evidence type="ECO:0000259" key="3">
    <source>
        <dbReference type="Pfam" id="PF02230"/>
    </source>
</evidence>
<sequence>MSSQTGPTEYTGLFSRSTVKDLPGEFPPPVIVPPKEDHRHTFIILHGRGSTAEKFGPPLLESCTTLGEKLQDAFPHAKLIFLTASKNRATIYKRTYTHQWFDFWHMDSRFKRQELMVDGLHKAPTLGISSCKYIHEILQRETEQIGRNIVLWGLSQGCATSLIALLTWNGSPFAATVGMCGYLPLTNHMDDIMKTGSDSDDGNPFGHDGDHNDDALDQQNLPAQVRKVQKSSMALDTEARGT</sequence>
<gene>
    <name evidence="4" type="ORF">HYFRA_00007800</name>
</gene>
<dbReference type="SUPFAM" id="SSF53474">
    <property type="entry name" value="alpha/beta-Hydrolases"/>
    <property type="match status" value="1"/>
</dbReference>
<dbReference type="Pfam" id="PF02230">
    <property type="entry name" value="Abhydrolase_2"/>
    <property type="match status" value="1"/>
</dbReference>
<dbReference type="GO" id="GO:0008474">
    <property type="term" value="F:palmitoyl-(protein) hydrolase activity"/>
    <property type="evidence" value="ECO:0007669"/>
    <property type="project" value="TreeGrafter"/>
</dbReference>
<dbReference type="InterPro" id="IPR003140">
    <property type="entry name" value="PLipase/COase/thioEstase"/>
</dbReference>
<dbReference type="GO" id="GO:0052689">
    <property type="term" value="F:carboxylic ester hydrolase activity"/>
    <property type="evidence" value="ECO:0007669"/>
    <property type="project" value="TreeGrafter"/>
</dbReference>
<dbReference type="GO" id="GO:0005737">
    <property type="term" value="C:cytoplasm"/>
    <property type="evidence" value="ECO:0007669"/>
    <property type="project" value="TreeGrafter"/>
</dbReference>
<reference evidence="4" key="1">
    <citation type="submission" date="2021-07" db="EMBL/GenBank/DDBJ databases">
        <authorList>
            <person name="Durling M."/>
        </authorList>
    </citation>
    <scope>NUCLEOTIDE SEQUENCE</scope>
</reference>
<dbReference type="PANTHER" id="PTHR10655:SF64">
    <property type="entry name" value="PHOSPHOLIPASE_CARBOXYLESTERASE_THIOESTERASE DOMAIN-CONTAINING PROTEIN"/>
    <property type="match status" value="1"/>
</dbReference>
<dbReference type="InterPro" id="IPR050565">
    <property type="entry name" value="LYPA1-2/EST-like"/>
</dbReference>